<proteinExistence type="predicted"/>
<reference evidence="1" key="1">
    <citation type="submission" date="2022-07" db="EMBL/GenBank/DDBJ databases">
        <authorList>
            <person name="Macas J."/>
            <person name="Novak P."/>
            <person name="Neumann P."/>
        </authorList>
    </citation>
    <scope>NUCLEOTIDE SEQUENCE</scope>
</reference>
<feature type="non-terminal residue" evidence="1">
    <location>
        <position position="236"/>
    </location>
</feature>
<comment type="caution">
    <text evidence="1">The sequence shown here is derived from an EMBL/GenBank/DDBJ whole genome shotgun (WGS) entry which is preliminary data.</text>
</comment>
<gene>
    <name evidence="1" type="ORF">CEPIT_LOCUS11082</name>
</gene>
<name>A0AAV0D524_9ASTE</name>
<dbReference type="Proteomes" id="UP001152523">
    <property type="component" value="Unassembled WGS sequence"/>
</dbReference>
<sequence length="236" mass="26341">MAFQCLSWIRDLFEEVFGDDITNSAAAEDALTDRSTPLTVIHEKLMKKFPRMLISSASYHFEEVFGDHLTNSAAVEEALTAGSSPLVIIHEKLMKKVPRMLNSSPSSLVDEQQSSRPIIIRYCKRGGEDNLRLYIVNGNSEKECKVRGLNTLKGAYLVNACHGLGLISTRNLEAYTKYAVFNPLSRDRVQIVGTPNVSASRACGIFFHPLAKEHRILAVHGRKPVFEYHIYSTGAK</sequence>
<dbReference type="EMBL" id="CAMAPF010000062">
    <property type="protein sequence ID" value="CAH9089970.1"/>
    <property type="molecule type" value="Genomic_DNA"/>
</dbReference>
<keyword evidence="2" id="KW-1185">Reference proteome</keyword>
<protein>
    <submittedName>
        <fullName evidence="1">Uncharacterized protein</fullName>
    </submittedName>
</protein>
<evidence type="ECO:0000313" key="2">
    <source>
        <dbReference type="Proteomes" id="UP001152523"/>
    </source>
</evidence>
<evidence type="ECO:0000313" key="1">
    <source>
        <dbReference type="EMBL" id="CAH9089970.1"/>
    </source>
</evidence>
<organism evidence="1 2">
    <name type="scientific">Cuscuta epithymum</name>
    <dbReference type="NCBI Taxonomy" id="186058"/>
    <lineage>
        <taxon>Eukaryota</taxon>
        <taxon>Viridiplantae</taxon>
        <taxon>Streptophyta</taxon>
        <taxon>Embryophyta</taxon>
        <taxon>Tracheophyta</taxon>
        <taxon>Spermatophyta</taxon>
        <taxon>Magnoliopsida</taxon>
        <taxon>eudicotyledons</taxon>
        <taxon>Gunneridae</taxon>
        <taxon>Pentapetalae</taxon>
        <taxon>asterids</taxon>
        <taxon>lamiids</taxon>
        <taxon>Solanales</taxon>
        <taxon>Convolvulaceae</taxon>
        <taxon>Cuscuteae</taxon>
        <taxon>Cuscuta</taxon>
        <taxon>Cuscuta subgen. Cuscuta</taxon>
    </lineage>
</organism>
<accession>A0AAV0D524</accession>
<dbReference type="AlphaFoldDB" id="A0AAV0D524"/>